<feature type="transmembrane region" description="Helical" evidence="4">
    <location>
        <begin position="221"/>
        <end position="238"/>
    </location>
</feature>
<keyword evidence="4" id="KW-1133">Transmembrane helix</keyword>
<keyword evidence="7" id="KW-1185">Reference proteome</keyword>
<evidence type="ECO:0000259" key="5">
    <source>
        <dbReference type="PROSITE" id="PS50043"/>
    </source>
</evidence>
<dbReference type="Gene3D" id="1.10.10.10">
    <property type="entry name" value="Winged helix-like DNA-binding domain superfamily/Winged helix DNA-binding domain"/>
    <property type="match status" value="1"/>
</dbReference>
<keyword evidence="1" id="KW-0805">Transcription regulation</keyword>
<feature type="transmembrane region" description="Helical" evidence="4">
    <location>
        <begin position="281"/>
        <end position="302"/>
    </location>
</feature>
<keyword evidence="2" id="KW-0238">DNA-binding</keyword>
<keyword evidence="3" id="KW-0804">Transcription</keyword>
<dbReference type="Pfam" id="PF00196">
    <property type="entry name" value="GerE"/>
    <property type="match status" value="1"/>
</dbReference>
<dbReference type="PROSITE" id="PS50043">
    <property type="entry name" value="HTH_LUXR_2"/>
    <property type="match status" value="1"/>
</dbReference>
<evidence type="ECO:0000313" key="7">
    <source>
        <dbReference type="Proteomes" id="UP001349994"/>
    </source>
</evidence>
<organism evidence="6 7">
    <name type="scientific">Adlercreutzia wanghongyangiae</name>
    <dbReference type="NCBI Taxonomy" id="3111451"/>
    <lineage>
        <taxon>Bacteria</taxon>
        <taxon>Bacillati</taxon>
        <taxon>Actinomycetota</taxon>
        <taxon>Coriobacteriia</taxon>
        <taxon>Eggerthellales</taxon>
        <taxon>Eggerthellaceae</taxon>
        <taxon>Adlercreutzia</taxon>
    </lineage>
</organism>
<feature type="domain" description="HTH luxR-type" evidence="5">
    <location>
        <begin position="420"/>
        <end position="485"/>
    </location>
</feature>
<dbReference type="RefSeq" id="WP_338209927.1">
    <property type="nucleotide sequence ID" value="NZ_JAYMFF010000009.1"/>
</dbReference>
<keyword evidence="4" id="KW-0812">Transmembrane</keyword>
<feature type="transmembrane region" description="Helical" evidence="4">
    <location>
        <begin position="98"/>
        <end position="116"/>
    </location>
</feature>
<dbReference type="SUPFAM" id="SSF46894">
    <property type="entry name" value="C-terminal effector domain of the bipartite response regulators"/>
    <property type="match status" value="1"/>
</dbReference>
<feature type="transmembrane region" description="Helical" evidence="4">
    <location>
        <begin position="308"/>
        <end position="329"/>
    </location>
</feature>
<dbReference type="InterPro" id="IPR016032">
    <property type="entry name" value="Sig_transdc_resp-reg_C-effctor"/>
</dbReference>
<dbReference type="InterPro" id="IPR000792">
    <property type="entry name" value="Tscrpt_reg_LuxR_C"/>
</dbReference>
<comment type="caution">
    <text evidence="6">The sequence shown here is derived from an EMBL/GenBank/DDBJ whole genome shotgun (WGS) entry which is preliminary data.</text>
</comment>
<evidence type="ECO:0000256" key="4">
    <source>
        <dbReference type="SAM" id="Phobius"/>
    </source>
</evidence>
<feature type="transmembrane region" description="Helical" evidence="4">
    <location>
        <begin position="157"/>
        <end position="176"/>
    </location>
</feature>
<feature type="transmembrane region" description="Helical" evidence="4">
    <location>
        <begin position="182"/>
        <end position="201"/>
    </location>
</feature>
<dbReference type="CDD" id="cd06170">
    <property type="entry name" value="LuxR_C_like"/>
    <property type="match status" value="1"/>
</dbReference>
<protein>
    <submittedName>
        <fullName evidence="6">LuxR C-terminal-related transcriptional regulator</fullName>
    </submittedName>
</protein>
<dbReference type="PANTHER" id="PTHR44688:SF16">
    <property type="entry name" value="DNA-BINDING TRANSCRIPTIONAL ACTIVATOR DEVR_DOSR"/>
    <property type="match status" value="1"/>
</dbReference>
<evidence type="ECO:0000256" key="1">
    <source>
        <dbReference type="ARBA" id="ARBA00023015"/>
    </source>
</evidence>
<feature type="transmembrane region" description="Helical" evidence="4">
    <location>
        <begin position="341"/>
        <end position="358"/>
    </location>
</feature>
<evidence type="ECO:0000256" key="2">
    <source>
        <dbReference type="ARBA" id="ARBA00023125"/>
    </source>
</evidence>
<dbReference type="EMBL" id="JAYMFF010000009">
    <property type="protein sequence ID" value="MEC4175882.1"/>
    <property type="molecule type" value="Genomic_DNA"/>
</dbReference>
<sequence>MLKLSQTSPAHTASAKEGSLHSLKQFFSCNILLILGSMFWWGSHYLLLWNTGVASADSLVDGYDGRFLLTVGGTVIALGAAGIFSSRKPGCEISDHRLPFFLFAVLSVVALGMLAAPLVSHAYLPLGECGAVLSGIGNSFALIMYGELHARVDLRCMPLVCAVEIVAGVVLFFAFMLFPAHFALLFSAAFVVASACCWFVFSRKPLGHGRAAGTAQVDIGLRTLLLLAVLTGLGYGLVRTFAFGNPNTSAMVIGLISECIGTLCSALLLAVVFIFQRRLSLFDICLLFVVPLVATGLLLVALRSPLAIVPAAINQGGFACFFVLMWYFAATLSSADDFRTLTRDISFLFLVSQLGQLIGALTPPHLSHELVTSLVYLILIASMLLLYWRSKRSPADRKDAGTAVSAHRKTEASCASSQNHWGEIYDFSPREMEIVLLLAERTPYRQIAEKLFISENTVKTHVRNIYKKAGVTSRESLLEALDTSRKKGEETFS</sequence>
<dbReference type="SMART" id="SM00421">
    <property type="entry name" value="HTH_LUXR"/>
    <property type="match status" value="1"/>
</dbReference>
<evidence type="ECO:0000313" key="6">
    <source>
        <dbReference type="EMBL" id="MEC4175882.1"/>
    </source>
</evidence>
<feature type="transmembrane region" description="Helical" evidence="4">
    <location>
        <begin position="26"/>
        <end position="47"/>
    </location>
</feature>
<dbReference type="InterPro" id="IPR036388">
    <property type="entry name" value="WH-like_DNA-bd_sf"/>
</dbReference>
<proteinExistence type="predicted"/>
<feature type="transmembrane region" description="Helical" evidence="4">
    <location>
        <begin position="122"/>
        <end position="145"/>
    </location>
</feature>
<name>A0ABU6IHI5_9ACTN</name>
<reference evidence="6 7" key="1">
    <citation type="submission" date="2024-01" db="EMBL/GenBank/DDBJ databases">
        <title>novel species in genus Adlercreutzia.</title>
        <authorList>
            <person name="Liu X."/>
        </authorList>
    </citation>
    <scope>NUCLEOTIDE SEQUENCE [LARGE SCALE GENOMIC DNA]</scope>
    <source>
        <strain evidence="6 7">R7</strain>
    </source>
</reference>
<feature type="transmembrane region" description="Helical" evidence="4">
    <location>
        <begin position="67"/>
        <end position="86"/>
    </location>
</feature>
<dbReference type="PANTHER" id="PTHR44688">
    <property type="entry name" value="DNA-BINDING TRANSCRIPTIONAL ACTIVATOR DEVR_DOSR"/>
    <property type="match status" value="1"/>
</dbReference>
<gene>
    <name evidence="6" type="ORF">VIN30_05430</name>
</gene>
<keyword evidence="4" id="KW-0472">Membrane</keyword>
<feature type="transmembrane region" description="Helical" evidence="4">
    <location>
        <begin position="250"/>
        <end position="274"/>
    </location>
</feature>
<dbReference type="Proteomes" id="UP001349994">
    <property type="component" value="Unassembled WGS sequence"/>
</dbReference>
<accession>A0ABU6IHI5</accession>
<evidence type="ECO:0000256" key="3">
    <source>
        <dbReference type="ARBA" id="ARBA00023163"/>
    </source>
</evidence>
<dbReference type="PRINTS" id="PR00038">
    <property type="entry name" value="HTHLUXR"/>
</dbReference>
<feature type="transmembrane region" description="Helical" evidence="4">
    <location>
        <begin position="370"/>
        <end position="388"/>
    </location>
</feature>